<gene>
    <name evidence="1" type="ORF">CUJ83_03150</name>
</gene>
<dbReference type="SUPFAM" id="SSF52540">
    <property type="entry name" value="P-loop containing nucleoside triphosphate hydrolases"/>
    <property type="match status" value="1"/>
</dbReference>
<evidence type="ECO:0000313" key="1">
    <source>
        <dbReference type="EMBL" id="MCD1293992.1"/>
    </source>
</evidence>
<protein>
    <recommendedName>
        <fullName evidence="3">KaiC-like domain-containing protein</fullName>
    </recommendedName>
</protein>
<organism evidence="1 2">
    <name type="scientific">Methanooceanicella nereidis</name>
    <dbReference type="NCBI Taxonomy" id="2052831"/>
    <lineage>
        <taxon>Archaea</taxon>
        <taxon>Methanobacteriati</taxon>
        <taxon>Methanobacteriota</taxon>
        <taxon>Stenosarchaea group</taxon>
        <taxon>Methanomicrobia</taxon>
        <taxon>Methanocellales</taxon>
        <taxon>Methanocellaceae</taxon>
        <taxon>Methanooceanicella</taxon>
    </lineage>
</organism>
<dbReference type="RefSeq" id="WP_230740525.1">
    <property type="nucleotide sequence ID" value="NZ_PGCK01000002.1"/>
</dbReference>
<proteinExistence type="predicted"/>
<name>A0AAP2RBH4_9EURY</name>
<evidence type="ECO:0008006" key="3">
    <source>
        <dbReference type="Google" id="ProtNLM"/>
    </source>
</evidence>
<dbReference type="InterPro" id="IPR055927">
    <property type="entry name" value="DUF7504"/>
</dbReference>
<dbReference type="InterPro" id="IPR027417">
    <property type="entry name" value="P-loop_NTPase"/>
</dbReference>
<dbReference type="Proteomes" id="UP001320159">
    <property type="component" value="Unassembled WGS sequence"/>
</dbReference>
<sequence length="199" mass="22684">MACKADKMAKDFIYDKDISNIYQIQDNGIYLTMSDAAIMNNDCIKMLDHLVNDNKMKGIYVGINRPSDRIIEELETAGIDTGNIIFIDALTKTVSGNTANSDNRYFMNHINDLTELGILLSVTMKKMKDDQRFFVLIDSITTLLIYNDNNTVLKFLHYLSARFRIMKVNGIFVAFKSAKLEDFFSQVAVFCDDVVELDN</sequence>
<dbReference type="EMBL" id="PGCK01000002">
    <property type="protein sequence ID" value="MCD1293992.1"/>
    <property type="molecule type" value="Genomic_DNA"/>
</dbReference>
<accession>A0AAP2RBH4</accession>
<dbReference type="Pfam" id="PF24336">
    <property type="entry name" value="DUF7504"/>
    <property type="match status" value="1"/>
</dbReference>
<reference evidence="1 2" key="1">
    <citation type="submission" date="2017-11" db="EMBL/GenBank/DDBJ databases">
        <title>Isolation and Characterization of Family Methanocellaceae Species from Potential Methane Hydrate Area Offshore Southwestern Taiwan.</title>
        <authorList>
            <person name="Zhang W.-L."/>
            <person name="Chen W.-C."/>
            <person name="Lai M.-C."/>
            <person name="Chen S.-C."/>
        </authorList>
    </citation>
    <scope>NUCLEOTIDE SEQUENCE [LARGE SCALE GENOMIC DNA]</scope>
    <source>
        <strain evidence="1 2">CWC-04</strain>
    </source>
</reference>
<dbReference type="Gene3D" id="3.40.50.300">
    <property type="entry name" value="P-loop containing nucleotide triphosphate hydrolases"/>
    <property type="match status" value="1"/>
</dbReference>
<evidence type="ECO:0000313" key="2">
    <source>
        <dbReference type="Proteomes" id="UP001320159"/>
    </source>
</evidence>
<comment type="caution">
    <text evidence="1">The sequence shown here is derived from an EMBL/GenBank/DDBJ whole genome shotgun (WGS) entry which is preliminary data.</text>
</comment>
<keyword evidence="2" id="KW-1185">Reference proteome</keyword>
<dbReference type="AlphaFoldDB" id="A0AAP2RBH4"/>